<reference evidence="1 2" key="1">
    <citation type="journal article" date="2022" name="New Phytol.">
        <title>Ecological generalism drives hyperdiversity of secondary metabolite gene clusters in xylarialean endophytes.</title>
        <authorList>
            <person name="Franco M.E.E."/>
            <person name="Wisecaver J.H."/>
            <person name="Arnold A.E."/>
            <person name="Ju Y.M."/>
            <person name="Slot J.C."/>
            <person name="Ahrendt S."/>
            <person name="Moore L.P."/>
            <person name="Eastman K.E."/>
            <person name="Scott K."/>
            <person name="Konkel Z."/>
            <person name="Mondo S.J."/>
            <person name="Kuo A."/>
            <person name="Hayes R.D."/>
            <person name="Haridas S."/>
            <person name="Andreopoulos B."/>
            <person name="Riley R."/>
            <person name="LaButti K."/>
            <person name="Pangilinan J."/>
            <person name="Lipzen A."/>
            <person name="Amirebrahimi M."/>
            <person name="Yan J."/>
            <person name="Adam C."/>
            <person name="Keymanesh K."/>
            <person name="Ng V."/>
            <person name="Louie K."/>
            <person name="Northen T."/>
            <person name="Drula E."/>
            <person name="Henrissat B."/>
            <person name="Hsieh H.M."/>
            <person name="Youens-Clark K."/>
            <person name="Lutzoni F."/>
            <person name="Miadlikowska J."/>
            <person name="Eastwood D.C."/>
            <person name="Hamelin R.C."/>
            <person name="Grigoriev I.V."/>
            <person name="U'Ren J.M."/>
        </authorList>
    </citation>
    <scope>NUCLEOTIDE SEQUENCE [LARGE SCALE GENOMIC DNA]</scope>
    <source>
        <strain evidence="1 2">CBS 119005</strain>
    </source>
</reference>
<sequence length="404" mass="42279">MKAATLAYLLGPMGIVARPCGGHRPTSSTISSIASTTVASSSQSAATSTIASITSTTVVPSVTSSATTSTTTTSTTAVSSSVVSSMSASATPSSTPGGSSSSDSIDALFKSKGKLYYGTSADSGTLSKSQNAAIIKKDFGQLTPENSMKWDAIEPTRGGFSFTGADALVNFAQQNGQSVRGHTLLWYQQLPDFVKSITDKTELTSVLENHISTIVGRYKGKVRSWDVVNEIFNEDGTLRDCVFTQVLGEDFVRIAFEAAHKADPDAKLYINDYHLESGTSAKTTTGMFEHVQKWLAAGIPIDGIGIQGHLGGGNPSAAGMQAGLEKLATTGVTELAITELDIVDAPSTEYVKVTDACLAVEKCVGITVWGVSDADSWQSQSTPLLFDSSYKPKSAYTAIVEALS</sequence>
<accession>A0ACB9YI54</accession>
<proteinExistence type="predicted"/>
<dbReference type="Proteomes" id="UP001497700">
    <property type="component" value="Unassembled WGS sequence"/>
</dbReference>
<organism evidence="1 2">
    <name type="scientific">Hypoxylon rubiginosum</name>
    <dbReference type="NCBI Taxonomy" id="110542"/>
    <lineage>
        <taxon>Eukaryota</taxon>
        <taxon>Fungi</taxon>
        <taxon>Dikarya</taxon>
        <taxon>Ascomycota</taxon>
        <taxon>Pezizomycotina</taxon>
        <taxon>Sordariomycetes</taxon>
        <taxon>Xylariomycetidae</taxon>
        <taxon>Xylariales</taxon>
        <taxon>Hypoxylaceae</taxon>
        <taxon>Hypoxylon</taxon>
    </lineage>
</organism>
<evidence type="ECO:0000313" key="2">
    <source>
        <dbReference type="Proteomes" id="UP001497700"/>
    </source>
</evidence>
<keyword evidence="1" id="KW-0378">Hydrolase</keyword>
<gene>
    <name evidence="1" type="ORF">F4820DRAFT_193872</name>
</gene>
<protein>
    <submittedName>
        <fullName evidence="1">Glycoside hydrolase family 10 protein</fullName>
    </submittedName>
</protein>
<comment type="caution">
    <text evidence="1">The sequence shown here is derived from an EMBL/GenBank/DDBJ whole genome shotgun (WGS) entry which is preliminary data.</text>
</comment>
<keyword evidence="2" id="KW-1185">Reference proteome</keyword>
<dbReference type="EMBL" id="MU393673">
    <property type="protein sequence ID" value="KAI4858916.1"/>
    <property type="molecule type" value="Genomic_DNA"/>
</dbReference>
<name>A0ACB9YI54_9PEZI</name>
<evidence type="ECO:0000313" key="1">
    <source>
        <dbReference type="EMBL" id="KAI4858916.1"/>
    </source>
</evidence>